<dbReference type="InterPro" id="IPR050312">
    <property type="entry name" value="IolE/XylAMocC-like"/>
</dbReference>
<feature type="domain" description="Xylose isomerase-like TIM barrel" evidence="2">
    <location>
        <begin position="90"/>
        <end position="263"/>
    </location>
</feature>
<dbReference type="Gene3D" id="3.20.20.150">
    <property type="entry name" value="Divalent-metal-dependent TIM barrel enzymes"/>
    <property type="match status" value="1"/>
</dbReference>
<reference evidence="4" key="1">
    <citation type="journal article" date="2019" name="Int. J. Syst. Evol. Microbiol.">
        <title>The Global Catalogue of Microorganisms (GCM) 10K type strain sequencing project: providing services to taxonomists for standard genome sequencing and annotation.</title>
        <authorList>
            <consortium name="The Broad Institute Genomics Platform"/>
            <consortium name="The Broad Institute Genome Sequencing Center for Infectious Disease"/>
            <person name="Wu L."/>
            <person name="Ma J."/>
        </authorList>
    </citation>
    <scope>NUCLEOTIDE SEQUENCE [LARGE SCALE GENOMIC DNA]</scope>
    <source>
        <strain evidence="4">JCM 14303</strain>
    </source>
</reference>
<feature type="region of interest" description="Disordered" evidence="1">
    <location>
        <begin position="329"/>
        <end position="351"/>
    </location>
</feature>
<keyword evidence="4" id="KW-1185">Reference proteome</keyword>
<comment type="caution">
    <text evidence="3">The sequence shown here is derived from an EMBL/GenBank/DDBJ whole genome shotgun (WGS) entry which is preliminary data.</text>
</comment>
<dbReference type="PANTHER" id="PTHR12110:SF41">
    <property type="entry name" value="INOSOSE DEHYDRATASE"/>
    <property type="match status" value="1"/>
</dbReference>
<name>A0ABP4LP79_9ACTN</name>
<evidence type="ECO:0000256" key="1">
    <source>
        <dbReference type="SAM" id="MobiDB-lite"/>
    </source>
</evidence>
<accession>A0ABP4LP79</accession>
<organism evidence="3 4">
    <name type="scientific">Kribbella lupini</name>
    <dbReference type="NCBI Taxonomy" id="291602"/>
    <lineage>
        <taxon>Bacteria</taxon>
        <taxon>Bacillati</taxon>
        <taxon>Actinomycetota</taxon>
        <taxon>Actinomycetes</taxon>
        <taxon>Propionibacteriales</taxon>
        <taxon>Kribbellaceae</taxon>
        <taxon>Kribbella</taxon>
    </lineage>
</organism>
<keyword evidence="3" id="KW-0413">Isomerase</keyword>
<dbReference type="Proteomes" id="UP001500363">
    <property type="component" value="Unassembled WGS sequence"/>
</dbReference>
<proteinExistence type="predicted"/>
<evidence type="ECO:0000313" key="4">
    <source>
        <dbReference type="Proteomes" id="UP001500363"/>
    </source>
</evidence>
<dbReference type="InterPro" id="IPR036237">
    <property type="entry name" value="Xyl_isomerase-like_sf"/>
</dbReference>
<dbReference type="EMBL" id="BAAANC010000002">
    <property type="protein sequence ID" value="GAA1526997.1"/>
    <property type="molecule type" value="Genomic_DNA"/>
</dbReference>
<dbReference type="InterPro" id="IPR013022">
    <property type="entry name" value="Xyl_isomerase-like_TIM-brl"/>
</dbReference>
<gene>
    <name evidence="3" type="ORF">GCM10009741_30830</name>
</gene>
<dbReference type="PANTHER" id="PTHR12110">
    <property type="entry name" value="HYDROXYPYRUVATE ISOMERASE"/>
    <property type="match status" value="1"/>
</dbReference>
<protein>
    <submittedName>
        <fullName evidence="3">Sugar phosphate isomerase/epimerase</fullName>
    </submittedName>
</protein>
<dbReference type="Pfam" id="PF01261">
    <property type="entry name" value="AP_endonuc_2"/>
    <property type="match status" value="1"/>
</dbReference>
<evidence type="ECO:0000259" key="2">
    <source>
        <dbReference type="Pfam" id="PF01261"/>
    </source>
</evidence>
<dbReference type="SUPFAM" id="SSF51658">
    <property type="entry name" value="Xylose isomerase-like"/>
    <property type="match status" value="1"/>
</dbReference>
<dbReference type="GO" id="GO:0016853">
    <property type="term" value="F:isomerase activity"/>
    <property type="evidence" value="ECO:0007669"/>
    <property type="project" value="UniProtKB-KW"/>
</dbReference>
<dbReference type="RefSeq" id="WP_344174665.1">
    <property type="nucleotide sequence ID" value="NZ_BAAANC010000002.1"/>
</dbReference>
<evidence type="ECO:0000313" key="3">
    <source>
        <dbReference type="EMBL" id="GAA1526997.1"/>
    </source>
</evidence>
<sequence length="351" mass="35862">MSDVAARIAGAPISWGVCEVPGWGWQYDPETVLAEMRDVGIAATEFGPDGFLPEDPAEKAKTLADVGLRAVGGFVPVVLHEPSHDPVPEVARALEGFVAAGATTLVIAAATGQDGYDDRPVLDDAGWSTLLANLDRLTEVAAAQGVLATIHPHVGTMVENADDVRRVLDGSAIGLTLDTGHLMIGGVDPVALTLEHTGRIKHTHLKDVDAAWAAKVQSGEVGYTEAVREGMYRPLGQGDVDLAAIVGALESAGYQGWYVLEQDTILQSRPTDEGPVVDVRSSIAHLRHLAGAADAAAASGVAARAEAVDEANAGAPSVGPIVGEAADGASRSSAADGVRTGAAGSVEGGVV</sequence>